<evidence type="ECO:0000259" key="1">
    <source>
        <dbReference type="Pfam" id="PF07045"/>
    </source>
</evidence>
<gene>
    <name evidence="2" type="ORF">GCM10009836_71430</name>
</gene>
<evidence type="ECO:0000313" key="3">
    <source>
        <dbReference type="Proteomes" id="UP001500449"/>
    </source>
</evidence>
<dbReference type="PANTHER" id="PTHR41521:SF4">
    <property type="entry name" value="BLR0684 PROTEIN"/>
    <property type="match status" value="1"/>
</dbReference>
<organism evidence="2 3">
    <name type="scientific">Pseudonocardia ailaonensis</name>
    <dbReference type="NCBI Taxonomy" id="367279"/>
    <lineage>
        <taxon>Bacteria</taxon>
        <taxon>Bacillati</taxon>
        <taxon>Actinomycetota</taxon>
        <taxon>Actinomycetes</taxon>
        <taxon>Pseudonocardiales</taxon>
        <taxon>Pseudonocardiaceae</taxon>
        <taxon>Pseudonocardia</taxon>
    </lineage>
</organism>
<protein>
    <submittedName>
        <fullName evidence="2">DUF1330 domain-containing protein</fullName>
    </submittedName>
</protein>
<dbReference type="Pfam" id="PF07045">
    <property type="entry name" value="DUF1330"/>
    <property type="match status" value="1"/>
</dbReference>
<dbReference type="RefSeq" id="WP_344427830.1">
    <property type="nucleotide sequence ID" value="NZ_BAAAQK010000029.1"/>
</dbReference>
<dbReference type="SUPFAM" id="SSF54909">
    <property type="entry name" value="Dimeric alpha+beta barrel"/>
    <property type="match status" value="1"/>
</dbReference>
<dbReference type="EMBL" id="BAAAQK010000029">
    <property type="protein sequence ID" value="GAA1879768.1"/>
    <property type="molecule type" value="Genomic_DNA"/>
</dbReference>
<dbReference type="InterPro" id="IPR010753">
    <property type="entry name" value="DUF1330"/>
</dbReference>
<name>A0ABN2NPB7_9PSEU</name>
<dbReference type="Gene3D" id="3.30.70.100">
    <property type="match status" value="1"/>
</dbReference>
<reference evidence="2 3" key="1">
    <citation type="journal article" date="2019" name="Int. J. Syst. Evol. Microbiol.">
        <title>The Global Catalogue of Microorganisms (GCM) 10K type strain sequencing project: providing services to taxonomists for standard genome sequencing and annotation.</title>
        <authorList>
            <consortium name="The Broad Institute Genomics Platform"/>
            <consortium name="The Broad Institute Genome Sequencing Center for Infectious Disease"/>
            <person name="Wu L."/>
            <person name="Ma J."/>
        </authorList>
    </citation>
    <scope>NUCLEOTIDE SEQUENCE [LARGE SCALE GENOMIC DNA]</scope>
    <source>
        <strain evidence="2 3">JCM 16009</strain>
    </source>
</reference>
<keyword evidence="3" id="KW-1185">Reference proteome</keyword>
<dbReference type="Proteomes" id="UP001500449">
    <property type="component" value="Unassembled WGS sequence"/>
</dbReference>
<proteinExistence type="predicted"/>
<comment type="caution">
    <text evidence="2">The sequence shown here is derived from an EMBL/GenBank/DDBJ whole genome shotgun (WGS) entry which is preliminary data.</text>
</comment>
<dbReference type="PANTHER" id="PTHR41521">
    <property type="match status" value="1"/>
</dbReference>
<feature type="domain" description="DUF1330" evidence="1">
    <location>
        <begin position="2"/>
        <end position="95"/>
    </location>
</feature>
<sequence length="106" mass="11930">MTAYAVAHMRRVERTPEIREYLERIDATLAPFGGHFVVHGDLPQILEGEFPGVLIVIGFPTLDEARAWYGSPAYQEILPLRLRNSDSDTFLVQGVEPDHRGIDVLV</sequence>
<accession>A0ABN2NPB7</accession>
<evidence type="ECO:0000313" key="2">
    <source>
        <dbReference type="EMBL" id="GAA1879768.1"/>
    </source>
</evidence>
<dbReference type="InterPro" id="IPR011008">
    <property type="entry name" value="Dimeric_a/b-barrel"/>
</dbReference>